<gene>
    <name evidence="1" type="ORF">ID854_14620</name>
</gene>
<name>A0AAW3YUH1_9GAMM</name>
<dbReference type="RefSeq" id="WP_323869306.1">
    <property type="nucleotide sequence ID" value="NZ_JACXBF010000359.1"/>
</dbReference>
<dbReference type="Proteomes" id="UP001193920">
    <property type="component" value="Unassembled WGS sequence"/>
</dbReference>
<accession>A0AAW3YUH1</accession>
<proteinExistence type="predicted"/>
<organism evidence="1">
    <name type="scientific">Xenorhabdus szentirmaii</name>
    <dbReference type="NCBI Taxonomy" id="290112"/>
    <lineage>
        <taxon>Bacteria</taxon>
        <taxon>Pseudomonadati</taxon>
        <taxon>Pseudomonadota</taxon>
        <taxon>Gammaproteobacteria</taxon>
        <taxon>Enterobacterales</taxon>
        <taxon>Morganellaceae</taxon>
        <taxon>Xenorhabdus</taxon>
    </lineage>
</organism>
<reference evidence="1" key="1">
    <citation type="submission" date="2020-09" db="EMBL/GenBank/DDBJ databases">
        <authorList>
            <person name="Palma L."/>
            <person name="Caballero P."/>
            <person name="Berry C."/>
            <person name="Del Valle E."/>
        </authorList>
    </citation>
    <scope>NUCLEOTIDE SEQUENCE</scope>
    <source>
        <strain evidence="1">M</strain>
    </source>
</reference>
<protein>
    <submittedName>
        <fullName evidence="1">Uncharacterized protein</fullName>
    </submittedName>
</protein>
<comment type="caution">
    <text evidence="1">The sequence shown here is derived from an EMBL/GenBank/DDBJ whole genome shotgun (WGS) entry which is preliminary data.</text>
</comment>
<dbReference type="AlphaFoldDB" id="A0AAW3YUH1"/>
<dbReference type="EMBL" id="JACXBF010000359">
    <property type="protein sequence ID" value="MBD2801645.1"/>
    <property type="molecule type" value="Genomic_DNA"/>
</dbReference>
<evidence type="ECO:0000313" key="1">
    <source>
        <dbReference type="EMBL" id="MBD2801645.1"/>
    </source>
</evidence>
<reference evidence="1" key="2">
    <citation type="journal article" date="2024" name="Toxins">
        <title>Genome Sequence Analysis of Native Xenorhabdus Strains Isolated from Entomopathogenic Nematodes in Argentina.</title>
        <authorList>
            <person name="Palma L."/>
            <person name="Frizzo L."/>
            <person name="Kaiser S."/>
            <person name="Berry C."/>
            <person name="Caballero P."/>
            <person name="Bode H.B."/>
            <person name="Del Valle E.E."/>
        </authorList>
    </citation>
    <scope>NUCLEOTIDE SEQUENCE</scope>
    <source>
        <strain evidence="1">M</strain>
    </source>
</reference>
<sequence length="56" mass="6218">MNNHENNDILMRLKSLKLAPLGQREVSGFRGIDIAVGNHIASCLKGLTVNQPDRVY</sequence>